<feature type="compositionally biased region" description="Acidic residues" evidence="1">
    <location>
        <begin position="403"/>
        <end position="429"/>
    </location>
</feature>
<accession>A0A9P4J7G8</accession>
<evidence type="ECO:0000256" key="1">
    <source>
        <dbReference type="SAM" id="MobiDB-lite"/>
    </source>
</evidence>
<feature type="compositionally biased region" description="Polar residues" evidence="1">
    <location>
        <begin position="942"/>
        <end position="969"/>
    </location>
</feature>
<feature type="compositionally biased region" description="Polar residues" evidence="1">
    <location>
        <begin position="465"/>
        <end position="479"/>
    </location>
</feature>
<comment type="caution">
    <text evidence="2">The sequence shown here is derived from an EMBL/GenBank/DDBJ whole genome shotgun (WGS) entry which is preliminary data.</text>
</comment>
<name>A0A9P4J7G8_9PEZI</name>
<evidence type="ECO:0000313" key="2">
    <source>
        <dbReference type="EMBL" id="KAF2156141.1"/>
    </source>
</evidence>
<feature type="compositionally biased region" description="Basic residues" evidence="1">
    <location>
        <begin position="115"/>
        <end position="124"/>
    </location>
</feature>
<feature type="region of interest" description="Disordered" evidence="1">
    <location>
        <begin position="1024"/>
        <end position="1317"/>
    </location>
</feature>
<feature type="compositionally biased region" description="Basic residues" evidence="1">
    <location>
        <begin position="499"/>
        <end position="510"/>
    </location>
</feature>
<feature type="compositionally biased region" description="Polar residues" evidence="1">
    <location>
        <begin position="262"/>
        <end position="273"/>
    </location>
</feature>
<proteinExistence type="predicted"/>
<dbReference type="Proteomes" id="UP000799439">
    <property type="component" value="Unassembled WGS sequence"/>
</dbReference>
<feature type="compositionally biased region" description="Polar residues" evidence="1">
    <location>
        <begin position="346"/>
        <end position="363"/>
    </location>
</feature>
<feature type="region of interest" description="Disordered" evidence="1">
    <location>
        <begin position="152"/>
        <end position="273"/>
    </location>
</feature>
<feature type="region of interest" description="Disordered" evidence="1">
    <location>
        <begin position="902"/>
        <end position="1011"/>
    </location>
</feature>
<organism evidence="2 3">
    <name type="scientific">Myriangium duriaei CBS 260.36</name>
    <dbReference type="NCBI Taxonomy" id="1168546"/>
    <lineage>
        <taxon>Eukaryota</taxon>
        <taxon>Fungi</taxon>
        <taxon>Dikarya</taxon>
        <taxon>Ascomycota</taxon>
        <taxon>Pezizomycotina</taxon>
        <taxon>Dothideomycetes</taxon>
        <taxon>Dothideomycetidae</taxon>
        <taxon>Myriangiales</taxon>
        <taxon>Myriangiaceae</taxon>
        <taxon>Myriangium</taxon>
    </lineage>
</organism>
<feature type="compositionally biased region" description="Pro residues" evidence="1">
    <location>
        <begin position="1187"/>
        <end position="1202"/>
    </location>
</feature>
<feature type="compositionally biased region" description="Basic and acidic residues" evidence="1">
    <location>
        <begin position="60"/>
        <end position="70"/>
    </location>
</feature>
<gene>
    <name evidence="2" type="ORF">K461DRAFT_90554</name>
</gene>
<feature type="compositionally biased region" description="Acidic residues" evidence="1">
    <location>
        <begin position="373"/>
        <end position="383"/>
    </location>
</feature>
<feature type="compositionally biased region" description="Polar residues" evidence="1">
    <location>
        <begin position="317"/>
        <end position="328"/>
    </location>
</feature>
<feature type="compositionally biased region" description="Basic and acidic residues" evidence="1">
    <location>
        <begin position="1090"/>
        <end position="1099"/>
    </location>
</feature>
<feature type="compositionally biased region" description="Pro residues" evidence="1">
    <location>
        <begin position="1265"/>
        <end position="1285"/>
    </location>
</feature>
<feature type="compositionally biased region" description="Basic and acidic residues" evidence="1">
    <location>
        <begin position="1148"/>
        <end position="1158"/>
    </location>
</feature>
<feature type="region of interest" description="Disordered" evidence="1">
    <location>
        <begin position="1"/>
        <end position="140"/>
    </location>
</feature>
<feature type="compositionally biased region" description="Polar residues" evidence="1">
    <location>
        <begin position="23"/>
        <end position="33"/>
    </location>
</feature>
<evidence type="ECO:0000313" key="3">
    <source>
        <dbReference type="Proteomes" id="UP000799439"/>
    </source>
</evidence>
<keyword evidence="3" id="KW-1185">Reference proteome</keyword>
<feature type="compositionally biased region" description="Basic and acidic residues" evidence="1">
    <location>
        <begin position="1063"/>
        <end position="1072"/>
    </location>
</feature>
<reference evidence="2" key="1">
    <citation type="journal article" date="2020" name="Stud. Mycol.">
        <title>101 Dothideomycetes genomes: a test case for predicting lifestyles and emergence of pathogens.</title>
        <authorList>
            <person name="Haridas S."/>
            <person name="Albert R."/>
            <person name="Binder M."/>
            <person name="Bloem J."/>
            <person name="Labutti K."/>
            <person name="Salamov A."/>
            <person name="Andreopoulos B."/>
            <person name="Baker S."/>
            <person name="Barry K."/>
            <person name="Bills G."/>
            <person name="Bluhm B."/>
            <person name="Cannon C."/>
            <person name="Castanera R."/>
            <person name="Culley D."/>
            <person name="Daum C."/>
            <person name="Ezra D."/>
            <person name="Gonzalez J."/>
            <person name="Henrissat B."/>
            <person name="Kuo A."/>
            <person name="Liang C."/>
            <person name="Lipzen A."/>
            <person name="Lutzoni F."/>
            <person name="Magnuson J."/>
            <person name="Mondo S."/>
            <person name="Nolan M."/>
            <person name="Ohm R."/>
            <person name="Pangilinan J."/>
            <person name="Park H.-J."/>
            <person name="Ramirez L."/>
            <person name="Alfaro M."/>
            <person name="Sun H."/>
            <person name="Tritt A."/>
            <person name="Yoshinaga Y."/>
            <person name="Zwiers L.-H."/>
            <person name="Turgeon B."/>
            <person name="Goodwin S."/>
            <person name="Spatafora J."/>
            <person name="Crous P."/>
            <person name="Grigoriev I."/>
        </authorList>
    </citation>
    <scope>NUCLEOTIDE SEQUENCE</scope>
    <source>
        <strain evidence="2">CBS 260.36</strain>
    </source>
</reference>
<feature type="compositionally biased region" description="Low complexity" evidence="1">
    <location>
        <begin position="1132"/>
        <end position="1142"/>
    </location>
</feature>
<sequence length="1317" mass="143807">MELRRRPSGSTTPRKMAPMETRPSATRHSNRQVSMNGSNNGSASSSSRRNSINERSSVSPRDHYDSGERATKRRRISLGGKSNASQSSSDYQPPGPNLRRNTGYRQPAARDPPASRRKPKKARRVSSASDVTFDGHSSDNVILDNIVVALSPTPVSSPELPATGRSRLPVSPSPQPSVGAPAKSRPTSANGSKSTLVSPATALQTQSDSGSSSLAYGKSDPVVKFAESTPQRGRNPRKSKGDNLSHMVARGPEQENLEESLKTTSESIQNLKNPSVDVEGISSGWLLGTSAPKTIGNKENANADVSEETKPDITASAFPTESLSGNNSHLRHEDDVDSSVGPLSGDSASNQNPESKSSSQNGTIEGLNIAERADEDDEDDDDGASFAASNLDEDAAADAGQLEQDEDEDDDGEEIEDDDEMVDVDEDQVSDQSKQHDDAGSAAVSDIDDDGATEADLAVPKLVMTTASPSRPGSEDNNAPPSPTSMAADEMATTGTGKPVRRLPGRRRAPHPNPKVEADLRRQLDLRVTYRAVAKQLKPLLAELAKRNLADLKSNPEAHAKVSEHEKVKASLEERREQRLNNIKLEKQYNLEKMALLLEAEQDSQRMRYRQAVRNAQADFLNKLKHDFLMAIRRQETYQDEHASEDEEHDVVPSLYHVNVHGRRTHLLDRRHDSRSRSILETERLFNDLTEREYSIARDMQSVPDQIELDPRPFTFLDPTQREAVQHDTNLAALIQAMTRVSQEEVETPVKPTVPIRTVTSIPNDQAISLQILADASATAPGPIPTYLPSLASMTAPGTMPETRTTIPKATAKPTMASLLNADDPPVRTDRNLVVQDTPPDYQNRGIVDAPQPIAPQQQSHPLPGNYAGSPVVTSRASLPPHEQTRLPGFADQFENAIRSPGQRRHEFPSFSGPPQPFQPGPARELYNPTNGIDRHRDAMSSAVNSSLRSPHVQQSATIQPMLTSQYTPGSPERRPRRASQESFGKVRLAPKGQPGVLSPEKQPVVPVQNRGTTDVLFDKDHGQFRQPEQRVPPPFNSYPQSSSPAEYGDVRGRNRSISESTNPDRDQRRQLPEAGRLPPITDTSYGSYVRDRPYDPFRRSTISTADDSSRHYSPPQTNLPPHLHRSTTAGSSPLLSSHSAAPSPPDRYGRFPRESTSHRNRQPLQLPPALPPFNAPPRPIGTQQTPLPPMPTGLPPPPLPPLQSHLGQGAYGQSALQPFSSQPPSTAQPSQYSSGTSYGRQSLPPLSGPPHFHANGVTRELQLGPPPPPVGQPGSGYPPYPPAHPVQEERNGRSRTSSVSRQDRFQYYSGGHPERR</sequence>
<protein>
    <submittedName>
        <fullName evidence="2">Uncharacterized protein</fullName>
    </submittedName>
</protein>
<feature type="compositionally biased region" description="Polar residues" evidence="1">
    <location>
        <begin position="185"/>
        <end position="214"/>
    </location>
</feature>
<feature type="compositionally biased region" description="Low complexity" evidence="1">
    <location>
        <begin position="34"/>
        <end position="59"/>
    </location>
</feature>
<feature type="region of interest" description="Disordered" evidence="1">
    <location>
        <begin position="286"/>
        <end position="516"/>
    </location>
</feature>
<dbReference type="OrthoDB" id="4188028at2759"/>
<feature type="compositionally biased region" description="Low complexity" evidence="1">
    <location>
        <begin position="1218"/>
        <end position="1235"/>
    </location>
</feature>
<dbReference type="EMBL" id="ML996082">
    <property type="protein sequence ID" value="KAF2156141.1"/>
    <property type="molecule type" value="Genomic_DNA"/>
</dbReference>
<feature type="compositionally biased region" description="Polar residues" evidence="1">
    <location>
        <begin position="80"/>
        <end position="91"/>
    </location>
</feature>
<feature type="compositionally biased region" description="Pro residues" evidence="1">
    <location>
        <begin position="1166"/>
        <end position="1180"/>
    </location>
</feature>